<keyword evidence="1" id="KW-0812">Transmembrane</keyword>
<name>A0AAV7L713_PLEWA</name>
<dbReference type="AlphaFoldDB" id="A0AAV7L713"/>
<proteinExistence type="predicted"/>
<organism evidence="2 3">
    <name type="scientific">Pleurodeles waltl</name>
    <name type="common">Iberian ribbed newt</name>
    <dbReference type="NCBI Taxonomy" id="8319"/>
    <lineage>
        <taxon>Eukaryota</taxon>
        <taxon>Metazoa</taxon>
        <taxon>Chordata</taxon>
        <taxon>Craniata</taxon>
        <taxon>Vertebrata</taxon>
        <taxon>Euteleostomi</taxon>
        <taxon>Amphibia</taxon>
        <taxon>Batrachia</taxon>
        <taxon>Caudata</taxon>
        <taxon>Salamandroidea</taxon>
        <taxon>Salamandridae</taxon>
        <taxon>Pleurodelinae</taxon>
        <taxon>Pleurodeles</taxon>
    </lineage>
</organism>
<evidence type="ECO:0000313" key="2">
    <source>
        <dbReference type="EMBL" id="KAJ1086888.1"/>
    </source>
</evidence>
<keyword evidence="1" id="KW-1133">Transmembrane helix</keyword>
<accession>A0AAV7L713</accession>
<sequence length="148" mass="17142">MTKSFTDDGQRYESSSASLEIHHDVKILQGIGSNHLVINSIVFTKGKPFRLPLYQNYLFLVVLVLQVSMTIFFTFDDIPGLYRALEDVLLDNRKLWLWLKTLFKVKPGSNYKKMQLILDADHKWPQVKRVEYAADPISEDIGCTKDVY</sequence>
<feature type="transmembrane region" description="Helical" evidence="1">
    <location>
        <begin position="57"/>
        <end position="75"/>
    </location>
</feature>
<gene>
    <name evidence="2" type="ORF">NDU88_000086</name>
</gene>
<keyword evidence="1" id="KW-0472">Membrane</keyword>
<reference evidence="2" key="1">
    <citation type="journal article" date="2022" name="bioRxiv">
        <title>Sequencing and chromosome-scale assembly of the giantPleurodeles waltlgenome.</title>
        <authorList>
            <person name="Brown T."/>
            <person name="Elewa A."/>
            <person name="Iarovenko S."/>
            <person name="Subramanian E."/>
            <person name="Araus A.J."/>
            <person name="Petzold A."/>
            <person name="Susuki M."/>
            <person name="Suzuki K.-i.T."/>
            <person name="Hayashi T."/>
            <person name="Toyoda A."/>
            <person name="Oliveira C."/>
            <person name="Osipova E."/>
            <person name="Leigh N.D."/>
            <person name="Simon A."/>
            <person name="Yun M.H."/>
        </authorList>
    </citation>
    <scope>NUCLEOTIDE SEQUENCE</scope>
    <source>
        <strain evidence="2">20211129_DDA</strain>
        <tissue evidence="2">Liver</tissue>
    </source>
</reference>
<dbReference type="EMBL" id="JANPWB010000015">
    <property type="protein sequence ID" value="KAJ1086888.1"/>
    <property type="molecule type" value="Genomic_DNA"/>
</dbReference>
<dbReference type="Proteomes" id="UP001066276">
    <property type="component" value="Chromosome 11"/>
</dbReference>
<keyword evidence="3" id="KW-1185">Reference proteome</keyword>
<evidence type="ECO:0000313" key="3">
    <source>
        <dbReference type="Proteomes" id="UP001066276"/>
    </source>
</evidence>
<evidence type="ECO:0000256" key="1">
    <source>
        <dbReference type="SAM" id="Phobius"/>
    </source>
</evidence>
<comment type="caution">
    <text evidence="2">The sequence shown here is derived from an EMBL/GenBank/DDBJ whole genome shotgun (WGS) entry which is preliminary data.</text>
</comment>
<protein>
    <submittedName>
        <fullName evidence="2">Uncharacterized protein</fullName>
    </submittedName>
</protein>